<sequence>MLLNILQRLGFTGTRASQSAHDERYGHLLAILQSTSERIDQLHRDTYALHEKADLLARDLSAMHEKMDAFGDALPRMFSAEVTAKIENEVDRLDSYLVYHLGQRNGGA</sequence>
<organism evidence="1 2">
    <name type="scientific">Pararoseomonas baculiformis</name>
    <dbReference type="NCBI Taxonomy" id="2820812"/>
    <lineage>
        <taxon>Bacteria</taxon>
        <taxon>Pseudomonadati</taxon>
        <taxon>Pseudomonadota</taxon>
        <taxon>Alphaproteobacteria</taxon>
        <taxon>Acetobacterales</taxon>
        <taxon>Acetobacteraceae</taxon>
        <taxon>Pararoseomonas</taxon>
    </lineage>
</organism>
<name>A0ABS4AIV5_9PROT</name>
<dbReference type="EMBL" id="JAGIZB010000023">
    <property type="protein sequence ID" value="MBP0446961.1"/>
    <property type="molecule type" value="Genomic_DNA"/>
</dbReference>
<evidence type="ECO:0000313" key="1">
    <source>
        <dbReference type="EMBL" id="MBP0446961.1"/>
    </source>
</evidence>
<accession>A0ABS4AIV5</accession>
<dbReference type="RefSeq" id="WP_209381229.1">
    <property type="nucleotide sequence ID" value="NZ_JAGIZB010000023.1"/>
</dbReference>
<protein>
    <submittedName>
        <fullName evidence="1">Uncharacterized protein</fullName>
    </submittedName>
</protein>
<gene>
    <name evidence="1" type="ORF">J8J14_19475</name>
</gene>
<reference evidence="1 2" key="1">
    <citation type="submission" date="2021-03" db="EMBL/GenBank/DDBJ databases">
        <authorList>
            <person name="So Y."/>
        </authorList>
    </citation>
    <scope>NUCLEOTIDE SEQUENCE [LARGE SCALE GENOMIC DNA]</scope>
    <source>
        <strain evidence="1 2">SSH11</strain>
    </source>
</reference>
<proteinExistence type="predicted"/>
<keyword evidence="2" id="KW-1185">Reference proteome</keyword>
<evidence type="ECO:0000313" key="2">
    <source>
        <dbReference type="Proteomes" id="UP000681594"/>
    </source>
</evidence>
<dbReference type="Proteomes" id="UP000681594">
    <property type="component" value="Unassembled WGS sequence"/>
</dbReference>
<comment type="caution">
    <text evidence="1">The sequence shown here is derived from an EMBL/GenBank/DDBJ whole genome shotgun (WGS) entry which is preliminary data.</text>
</comment>